<dbReference type="InterPro" id="IPR036034">
    <property type="entry name" value="PDZ_sf"/>
</dbReference>
<reference evidence="7" key="2">
    <citation type="submission" date="2025-09" db="UniProtKB">
        <authorList>
            <consortium name="Ensembl"/>
        </authorList>
    </citation>
    <scope>IDENTIFICATION</scope>
</reference>
<evidence type="ECO:0000313" key="8">
    <source>
        <dbReference type="Proteomes" id="UP000472270"/>
    </source>
</evidence>
<dbReference type="PROSITE" id="PS00856">
    <property type="entry name" value="GUANYLATE_KINASE_1"/>
    <property type="match status" value="1"/>
</dbReference>
<dbReference type="PANTHER" id="PTHR23122">
    <property type="entry name" value="MEMBRANE-ASSOCIATED GUANYLATE KINASE MAGUK"/>
    <property type="match status" value="1"/>
</dbReference>
<feature type="domain" description="Guanylate kinase-like" evidence="5">
    <location>
        <begin position="325"/>
        <end position="500"/>
    </location>
</feature>
<feature type="domain" description="PDZ" evidence="6">
    <location>
        <begin position="98"/>
        <end position="179"/>
    </location>
</feature>
<dbReference type="Ensembl" id="ENSSRHT00000107171.1">
    <property type="protein sequence ID" value="ENSSRHP00000104363.1"/>
    <property type="gene ID" value="ENSSRHG00000051012.1"/>
</dbReference>
<comment type="similarity">
    <text evidence="1">Belongs to the MAGUK family.</text>
</comment>
<dbReference type="InterPro" id="IPR027417">
    <property type="entry name" value="P-loop_NTPase"/>
</dbReference>
<organism evidence="7 8">
    <name type="scientific">Sinocyclocheilus rhinocerous</name>
    <dbReference type="NCBI Taxonomy" id="307959"/>
    <lineage>
        <taxon>Eukaryota</taxon>
        <taxon>Metazoa</taxon>
        <taxon>Chordata</taxon>
        <taxon>Craniata</taxon>
        <taxon>Vertebrata</taxon>
        <taxon>Euteleostomi</taxon>
        <taxon>Actinopterygii</taxon>
        <taxon>Neopterygii</taxon>
        <taxon>Teleostei</taxon>
        <taxon>Ostariophysi</taxon>
        <taxon>Cypriniformes</taxon>
        <taxon>Cyprinidae</taxon>
        <taxon>Cyprininae</taxon>
        <taxon>Sinocyclocheilus</taxon>
    </lineage>
</organism>
<dbReference type="SUPFAM" id="SSF52540">
    <property type="entry name" value="P-loop containing nucleoside triphosphate hydrolases"/>
    <property type="match status" value="1"/>
</dbReference>
<dbReference type="InterPro" id="IPR001452">
    <property type="entry name" value="SH3_domain"/>
</dbReference>
<dbReference type="InterPro" id="IPR008145">
    <property type="entry name" value="GK/Ca_channel_bsu"/>
</dbReference>
<dbReference type="Pfam" id="PF00625">
    <property type="entry name" value="Guanylate_kin"/>
    <property type="match status" value="1"/>
</dbReference>
<protein>
    <submittedName>
        <fullName evidence="7">Membrane protein, palmitoylated 7b (MAGUK p55 subfamily member 7)</fullName>
    </submittedName>
</protein>
<dbReference type="Gene3D" id="2.30.42.10">
    <property type="match status" value="1"/>
</dbReference>
<feature type="domain" description="SH3" evidence="4">
    <location>
        <begin position="187"/>
        <end position="257"/>
    </location>
</feature>
<evidence type="ECO:0000256" key="3">
    <source>
        <dbReference type="PROSITE-ProRule" id="PRU00192"/>
    </source>
</evidence>
<dbReference type="PROSITE" id="PS50052">
    <property type="entry name" value="GUANYLATE_KINASE_2"/>
    <property type="match status" value="1"/>
</dbReference>
<dbReference type="CDD" id="cd00071">
    <property type="entry name" value="GMPK"/>
    <property type="match status" value="1"/>
</dbReference>
<dbReference type="Pfam" id="PF00595">
    <property type="entry name" value="PDZ"/>
    <property type="match status" value="1"/>
</dbReference>
<dbReference type="InterPro" id="IPR001478">
    <property type="entry name" value="PDZ"/>
</dbReference>
<dbReference type="SUPFAM" id="SSF50156">
    <property type="entry name" value="PDZ domain-like"/>
    <property type="match status" value="1"/>
</dbReference>
<dbReference type="PROSITE" id="PS50106">
    <property type="entry name" value="PDZ"/>
    <property type="match status" value="1"/>
</dbReference>
<reference evidence="7" key="1">
    <citation type="submission" date="2025-08" db="UniProtKB">
        <authorList>
            <consortium name="Ensembl"/>
        </authorList>
    </citation>
    <scope>IDENTIFICATION</scope>
</reference>
<dbReference type="PROSITE" id="PS50002">
    <property type="entry name" value="SH3"/>
    <property type="match status" value="1"/>
</dbReference>
<sequence length="541" mass="62313">MFNASYFSFQLAKELCCVVASPETTELLYLLSKPHVQAAWTILPYIFFSFKKMLHSDIHIHYTYYLHDMVSQKEFDPRLPPLHPLPDYIEKEEYSIKIVRLVKNQESLGATIKRDESTGAIVVARVMRGGAADRSGLIHEGDKLKEVNGVPMEDKNPEEIIPILAKSEGAVTFKVIPGTKEEPETIDNKIFVRALFDYNPQEDPAIPCKDAGLEFWRGDVLQIVSQEDDTWWQARRHGDANLRAGLIPSRQLQERRVTLQRPAVLFHPLRESIIFGAGLRKSFRLSRKDSTGQHVRQKMGKGHAGIHLPIYQEVLPYKRKPDELYRLVLLTGPSGVGVTELKRRLLLSDPEHFSVSVPYTTRQRKRHEREGVEYHFVSKHTFEKEILNHKFLEYGEYKGNYYGMSLDSVRRVVAESKVCLLDVKPHVTLYTSELKPYVIFVKPPSIESLRLSRRKAKVLSSQNEQTPTKIFTVRDIMIVVSCQICFQPWGLIKDLGHLLHTWMLFYKLPSSWVQMCCSSFHINPGALTLTRHTWTSLVFMI</sequence>
<dbReference type="SMART" id="SM00228">
    <property type="entry name" value="PDZ"/>
    <property type="match status" value="1"/>
</dbReference>
<proteinExistence type="inferred from homology"/>
<dbReference type="Pfam" id="PF07653">
    <property type="entry name" value="SH3_2"/>
    <property type="match status" value="1"/>
</dbReference>
<dbReference type="CDD" id="cd06799">
    <property type="entry name" value="PDZ_MPP3-MPP4-MPP7-like"/>
    <property type="match status" value="1"/>
</dbReference>
<evidence type="ECO:0000256" key="2">
    <source>
        <dbReference type="ARBA" id="ARBA00022443"/>
    </source>
</evidence>
<dbReference type="Proteomes" id="UP000472270">
    <property type="component" value="Unassembled WGS sequence"/>
</dbReference>
<evidence type="ECO:0000259" key="5">
    <source>
        <dbReference type="PROSITE" id="PS50052"/>
    </source>
</evidence>
<keyword evidence="2 3" id="KW-0728">SH3 domain</keyword>
<keyword evidence="8" id="KW-1185">Reference proteome</keyword>
<dbReference type="CDD" id="cd11862">
    <property type="entry name" value="SH3_MPP"/>
    <property type="match status" value="1"/>
</dbReference>
<name>A0A673NNZ3_9TELE</name>
<dbReference type="AlphaFoldDB" id="A0A673NNZ3"/>
<accession>A0A673NNZ3</accession>
<dbReference type="SMART" id="SM00072">
    <property type="entry name" value="GuKc"/>
    <property type="match status" value="1"/>
</dbReference>
<dbReference type="Gene3D" id="3.40.50.300">
    <property type="entry name" value="P-loop containing nucleotide triphosphate hydrolases"/>
    <property type="match status" value="1"/>
</dbReference>
<dbReference type="InterPro" id="IPR050716">
    <property type="entry name" value="MAGUK"/>
</dbReference>
<dbReference type="FunFam" id="3.30.63.10:FF:000002">
    <property type="entry name" value="Guanylate kinase 1"/>
    <property type="match status" value="1"/>
</dbReference>
<evidence type="ECO:0000259" key="4">
    <source>
        <dbReference type="PROSITE" id="PS50002"/>
    </source>
</evidence>
<evidence type="ECO:0000313" key="7">
    <source>
        <dbReference type="Ensembl" id="ENSSRHP00000104363.1"/>
    </source>
</evidence>
<dbReference type="SUPFAM" id="SSF50044">
    <property type="entry name" value="SH3-domain"/>
    <property type="match status" value="1"/>
</dbReference>
<dbReference type="SMART" id="SM00326">
    <property type="entry name" value="SH3"/>
    <property type="match status" value="1"/>
</dbReference>
<dbReference type="InterPro" id="IPR036028">
    <property type="entry name" value="SH3-like_dom_sf"/>
</dbReference>
<dbReference type="Gene3D" id="2.30.30.40">
    <property type="entry name" value="SH3 Domains"/>
    <property type="match status" value="1"/>
</dbReference>
<dbReference type="InterPro" id="IPR020590">
    <property type="entry name" value="Guanylate_kinase_CS"/>
</dbReference>
<evidence type="ECO:0000259" key="6">
    <source>
        <dbReference type="PROSITE" id="PS50106"/>
    </source>
</evidence>
<dbReference type="InterPro" id="IPR008144">
    <property type="entry name" value="Guanylate_kin-like_dom"/>
</dbReference>
<evidence type="ECO:0000256" key="1">
    <source>
        <dbReference type="ARBA" id="ARBA00007014"/>
    </source>
</evidence>